<keyword evidence="12" id="KW-1185">Reference proteome</keyword>
<dbReference type="InterPro" id="IPR004516">
    <property type="entry name" value="HisRS/HisZ"/>
</dbReference>
<dbReference type="Gene3D" id="3.30.930.10">
    <property type="entry name" value="Bira Bifunctional Protein, Domain 2"/>
    <property type="match status" value="1"/>
</dbReference>
<dbReference type="InterPro" id="IPR004154">
    <property type="entry name" value="Anticodon-bd"/>
</dbReference>
<evidence type="ECO:0000256" key="9">
    <source>
        <dbReference type="PIRSR" id="PIRSR001549-1"/>
    </source>
</evidence>
<protein>
    <recommendedName>
        <fullName evidence="8">Histidine--tRNA ligase</fullName>
        <ecNumber evidence="8">6.1.1.21</ecNumber>
    </recommendedName>
    <alternativeName>
        <fullName evidence="8">Histidyl-tRNA synthetase</fullName>
        <shortName evidence="8">HisRS</shortName>
    </alternativeName>
</protein>
<dbReference type="SUPFAM" id="SSF55681">
    <property type="entry name" value="Class II aaRS and biotin synthetases"/>
    <property type="match status" value="1"/>
</dbReference>
<evidence type="ECO:0000256" key="1">
    <source>
        <dbReference type="ARBA" id="ARBA00008226"/>
    </source>
</evidence>
<evidence type="ECO:0000256" key="5">
    <source>
        <dbReference type="ARBA" id="ARBA00022917"/>
    </source>
</evidence>
<feature type="binding site" evidence="9">
    <location>
        <begin position="83"/>
        <end position="85"/>
    </location>
    <ligand>
        <name>L-histidine</name>
        <dbReference type="ChEBI" id="CHEBI:57595"/>
    </ligand>
</feature>
<dbReference type="RefSeq" id="WP_011527069.1">
    <property type="nucleotide sequence ID" value="NC_008011.1"/>
</dbReference>
<dbReference type="GO" id="GO:0006427">
    <property type="term" value="P:histidyl-tRNA aminoacylation"/>
    <property type="evidence" value="ECO:0007669"/>
    <property type="project" value="UniProtKB-UniRule"/>
</dbReference>
<dbReference type="PANTHER" id="PTHR43707">
    <property type="entry name" value="HISTIDYL-TRNA SYNTHETASE"/>
    <property type="match status" value="1"/>
</dbReference>
<evidence type="ECO:0000256" key="4">
    <source>
        <dbReference type="ARBA" id="ARBA00022741"/>
    </source>
</evidence>
<dbReference type="GO" id="GO:0005737">
    <property type="term" value="C:cytoplasm"/>
    <property type="evidence" value="ECO:0007669"/>
    <property type="project" value="UniProtKB-SubCell"/>
</dbReference>
<organism evidence="11 12">
    <name type="scientific">Lawsonia intracellularis (strain PHE/MN1-00)</name>
    <dbReference type="NCBI Taxonomy" id="363253"/>
    <lineage>
        <taxon>Bacteria</taxon>
        <taxon>Pseudomonadati</taxon>
        <taxon>Thermodesulfobacteriota</taxon>
        <taxon>Desulfovibrionia</taxon>
        <taxon>Desulfovibrionales</taxon>
        <taxon>Desulfovibrionaceae</taxon>
        <taxon>Lawsonia</taxon>
    </lineage>
</organism>
<dbReference type="EMBL" id="AM180252">
    <property type="protein sequence ID" value="CAJ55040.1"/>
    <property type="molecule type" value="Genomic_DNA"/>
</dbReference>
<comment type="subunit">
    <text evidence="2 8">Homodimer.</text>
</comment>
<dbReference type="PROSITE" id="PS50862">
    <property type="entry name" value="AA_TRNA_LIGASE_II"/>
    <property type="match status" value="1"/>
</dbReference>
<dbReference type="KEGG" id="lip:LI0986"/>
<reference evidence="11 12" key="1">
    <citation type="submission" date="2005-11" db="EMBL/GenBank/DDBJ databases">
        <title>The complete genome sequence of Lawsonia intracellularis: the causative agent of proliferative enteropathy.</title>
        <authorList>
            <person name="Kaur K."/>
            <person name="Zhang Q."/>
            <person name="Beckler D."/>
            <person name="Munir S."/>
            <person name="Li L."/>
            <person name="Kinsley K."/>
            <person name="Herron L."/>
            <person name="Peterson A."/>
            <person name="May B."/>
            <person name="Singh S."/>
            <person name="Gebhart C."/>
            <person name="Kapur V."/>
        </authorList>
    </citation>
    <scope>NUCLEOTIDE SEQUENCE [LARGE SCALE GENOMIC DNA]</scope>
    <source>
        <strain evidence="11 12">PHE/MN1-00</strain>
    </source>
</reference>
<dbReference type="InterPro" id="IPR006195">
    <property type="entry name" value="aa-tRNA-synth_II"/>
</dbReference>
<comment type="similarity">
    <text evidence="1 8">Belongs to the class-II aminoacyl-tRNA synthetase family.</text>
</comment>
<feature type="binding site" evidence="9">
    <location>
        <position position="114"/>
    </location>
    <ligand>
        <name>L-histidine</name>
        <dbReference type="ChEBI" id="CHEBI:57595"/>
    </ligand>
</feature>
<dbReference type="HAMAP" id="MF_00127">
    <property type="entry name" value="His_tRNA_synth"/>
    <property type="match status" value="1"/>
</dbReference>
<evidence type="ECO:0000256" key="3">
    <source>
        <dbReference type="ARBA" id="ARBA00022598"/>
    </source>
</evidence>
<feature type="binding site" evidence="9">
    <location>
        <position position="128"/>
    </location>
    <ligand>
        <name>L-histidine</name>
        <dbReference type="ChEBI" id="CHEBI:57595"/>
    </ligand>
</feature>
<dbReference type="STRING" id="363253.LI0986"/>
<accession>Q1MPN7</accession>
<feature type="binding site" evidence="9">
    <location>
        <position position="132"/>
    </location>
    <ligand>
        <name>L-histidine</name>
        <dbReference type="ChEBI" id="CHEBI:57595"/>
    </ligand>
</feature>
<dbReference type="CDD" id="cd00773">
    <property type="entry name" value="HisRS-like_core"/>
    <property type="match status" value="1"/>
</dbReference>
<keyword evidence="6 8" id="KW-0030">Aminoacyl-tRNA synthetase</keyword>
<comment type="catalytic activity">
    <reaction evidence="7 8">
        <text>tRNA(His) + L-histidine + ATP = L-histidyl-tRNA(His) + AMP + diphosphate + H(+)</text>
        <dbReference type="Rhea" id="RHEA:17313"/>
        <dbReference type="Rhea" id="RHEA-COMP:9665"/>
        <dbReference type="Rhea" id="RHEA-COMP:9689"/>
        <dbReference type="ChEBI" id="CHEBI:15378"/>
        <dbReference type="ChEBI" id="CHEBI:30616"/>
        <dbReference type="ChEBI" id="CHEBI:33019"/>
        <dbReference type="ChEBI" id="CHEBI:57595"/>
        <dbReference type="ChEBI" id="CHEBI:78442"/>
        <dbReference type="ChEBI" id="CHEBI:78527"/>
        <dbReference type="ChEBI" id="CHEBI:456215"/>
        <dbReference type="EC" id="6.1.1.21"/>
    </reaction>
</comment>
<evidence type="ECO:0000313" key="11">
    <source>
        <dbReference type="EMBL" id="CAJ55040.1"/>
    </source>
</evidence>
<evidence type="ECO:0000313" key="12">
    <source>
        <dbReference type="Proteomes" id="UP000002430"/>
    </source>
</evidence>
<name>Q1MPN7_LAWIP</name>
<dbReference type="PANTHER" id="PTHR43707:SF1">
    <property type="entry name" value="HISTIDINE--TRNA LIGASE, MITOCHONDRIAL-RELATED"/>
    <property type="match status" value="1"/>
</dbReference>
<feature type="domain" description="Aminoacyl-transfer RNA synthetases class-II family profile" evidence="10">
    <location>
        <begin position="21"/>
        <end position="325"/>
    </location>
</feature>
<comment type="subcellular location">
    <subcellularLocation>
        <location evidence="8">Cytoplasm</location>
    </subcellularLocation>
</comment>
<sequence>MNNIITAIKGFSDLFQPESNMFSYIEHTARAIFSLYNYEELRIPLLERTELFCRSIGLETDIVQKEMYTFLDRKNRSLTLRPEATASIIRAYIENKKYTQEAVSKFLSIGPMFRYERPQKGRMRQFHQVNCECLGVTDSYIDAEIIIMLMQFLTALEIKDIRLEINSLGCADCRPLYKDILQKWLDQLDTQTLCDDCQRRKETNPLRVLDCKVSFCKEKTSQAPHFLDYQCKTCLDQFSTVTTLLSLENIPYIINHRLVRGLDYYMRTTFEVISSNIGSQGAIAGGGRYNGLVAQLGGPDIPGIGFACGMERLALLLPRKDLPRPDFMIGVFIAEGKDKAFSISSQLHKAGFSGEMLFNLGSMKSLMRHANKARVRYCLLLGTEELALNSISIKNMDTGVQEKISLDKVSSYFITKLSK</sequence>
<dbReference type="Pfam" id="PF03129">
    <property type="entry name" value="HGTP_anticodon"/>
    <property type="match status" value="1"/>
</dbReference>
<feature type="binding site" evidence="9">
    <location>
        <position position="260"/>
    </location>
    <ligand>
        <name>L-histidine</name>
        <dbReference type="ChEBI" id="CHEBI:57595"/>
    </ligand>
</feature>
<gene>
    <name evidence="8 11" type="primary">hisS</name>
    <name evidence="11" type="ordered locus">LI0986</name>
</gene>
<evidence type="ECO:0000259" key="10">
    <source>
        <dbReference type="PROSITE" id="PS50862"/>
    </source>
</evidence>
<dbReference type="eggNOG" id="COG0124">
    <property type="taxonomic scope" value="Bacteria"/>
</dbReference>
<dbReference type="EC" id="6.1.1.21" evidence="8"/>
<evidence type="ECO:0000256" key="7">
    <source>
        <dbReference type="ARBA" id="ARBA00047639"/>
    </source>
</evidence>
<dbReference type="InterPro" id="IPR036621">
    <property type="entry name" value="Anticodon-bd_dom_sf"/>
</dbReference>
<keyword evidence="3 8" id="KW-0436">Ligase</keyword>
<dbReference type="SUPFAM" id="SSF52954">
    <property type="entry name" value="Class II aaRS ABD-related"/>
    <property type="match status" value="1"/>
</dbReference>
<dbReference type="Proteomes" id="UP000002430">
    <property type="component" value="Chromosome"/>
</dbReference>
<dbReference type="GO" id="GO:0005524">
    <property type="term" value="F:ATP binding"/>
    <property type="evidence" value="ECO:0007669"/>
    <property type="project" value="UniProtKB-UniRule"/>
</dbReference>
<dbReference type="OrthoDB" id="9800814at2"/>
<feature type="binding site" evidence="9">
    <location>
        <begin position="264"/>
        <end position="265"/>
    </location>
    <ligand>
        <name>L-histidine</name>
        <dbReference type="ChEBI" id="CHEBI:57595"/>
    </ligand>
</feature>
<evidence type="ECO:0000256" key="2">
    <source>
        <dbReference type="ARBA" id="ARBA00011738"/>
    </source>
</evidence>
<proteinExistence type="inferred from homology"/>
<dbReference type="HOGENOM" id="CLU_025113_1_1_7"/>
<evidence type="ECO:0000256" key="8">
    <source>
        <dbReference type="HAMAP-Rule" id="MF_00127"/>
    </source>
</evidence>
<evidence type="ECO:0000256" key="6">
    <source>
        <dbReference type="ARBA" id="ARBA00023146"/>
    </source>
</evidence>
<dbReference type="Gene3D" id="3.40.50.800">
    <property type="entry name" value="Anticodon-binding domain"/>
    <property type="match status" value="1"/>
</dbReference>
<dbReference type="InterPro" id="IPR015807">
    <property type="entry name" value="His-tRNA-ligase"/>
</dbReference>
<dbReference type="PIRSF" id="PIRSF001549">
    <property type="entry name" value="His-tRNA_synth"/>
    <property type="match status" value="1"/>
</dbReference>
<keyword evidence="8" id="KW-0963">Cytoplasm</keyword>
<dbReference type="Pfam" id="PF13393">
    <property type="entry name" value="tRNA-synt_His"/>
    <property type="match status" value="1"/>
</dbReference>
<keyword evidence="5 8" id="KW-0648">Protein biosynthesis</keyword>
<dbReference type="GO" id="GO:0004821">
    <property type="term" value="F:histidine-tRNA ligase activity"/>
    <property type="evidence" value="ECO:0007669"/>
    <property type="project" value="UniProtKB-UniRule"/>
</dbReference>
<dbReference type="InterPro" id="IPR041715">
    <property type="entry name" value="HisRS-like_core"/>
</dbReference>
<keyword evidence="8" id="KW-0067">ATP-binding</keyword>
<dbReference type="InterPro" id="IPR045864">
    <property type="entry name" value="aa-tRNA-synth_II/BPL/LPL"/>
</dbReference>
<dbReference type="AlphaFoldDB" id="Q1MPN7"/>
<dbReference type="NCBIfam" id="TIGR00442">
    <property type="entry name" value="hisS"/>
    <property type="match status" value="1"/>
</dbReference>
<keyword evidence="4 8" id="KW-0547">Nucleotide-binding</keyword>